<evidence type="ECO:0000256" key="1">
    <source>
        <dbReference type="ARBA" id="ARBA00022737"/>
    </source>
</evidence>
<gene>
    <name evidence="2" type="ORF">INT44_004123</name>
</gene>
<dbReference type="PANTHER" id="PTHR24111">
    <property type="entry name" value="LEUCINE-RICH REPEAT-CONTAINING PROTEIN 34"/>
    <property type="match status" value="1"/>
</dbReference>
<proteinExistence type="predicted"/>
<dbReference type="OrthoDB" id="333024at2759"/>
<dbReference type="PANTHER" id="PTHR24111:SF0">
    <property type="entry name" value="LEUCINE-RICH REPEAT-CONTAINING PROTEIN"/>
    <property type="match status" value="1"/>
</dbReference>
<dbReference type="AlphaFoldDB" id="A0A8H7QAT6"/>
<keyword evidence="1" id="KW-0677">Repeat</keyword>
<protein>
    <recommendedName>
        <fullName evidence="4">RNI-like protein</fullName>
    </recommendedName>
</protein>
<dbReference type="Pfam" id="PF13516">
    <property type="entry name" value="LRR_6"/>
    <property type="match status" value="3"/>
</dbReference>
<dbReference type="Gene3D" id="3.80.10.10">
    <property type="entry name" value="Ribonuclease Inhibitor"/>
    <property type="match status" value="3"/>
</dbReference>
<evidence type="ECO:0000313" key="3">
    <source>
        <dbReference type="Proteomes" id="UP000612746"/>
    </source>
</evidence>
<evidence type="ECO:0000313" key="2">
    <source>
        <dbReference type="EMBL" id="KAG2188981.1"/>
    </source>
</evidence>
<dbReference type="EMBL" id="JAEPRA010000001">
    <property type="protein sequence ID" value="KAG2188981.1"/>
    <property type="molecule type" value="Genomic_DNA"/>
</dbReference>
<dbReference type="SMART" id="SM00368">
    <property type="entry name" value="LRR_RI"/>
    <property type="match status" value="8"/>
</dbReference>
<dbReference type="InterPro" id="IPR052201">
    <property type="entry name" value="LRR-containing_regulator"/>
</dbReference>
<comment type="caution">
    <text evidence="2">The sequence shown here is derived from an EMBL/GenBank/DDBJ whole genome shotgun (WGS) entry which is preliminary data.</text>
</comment>
<evidence type="ECO:0008006" key="4">
    <source>
        <dbReference type="Google" id="ProtNLM"/>
    </source>
</evidence>
<sequence>MAWGGNDNAVQKWIKRLEDNDPTFTSLHILSFRQVSSADLAQLFTALGRNSTLKHLYCSGQPLDATAMESLSEALALNDTLESINVGTTKFGADIALFKAFCEGLAVNEGIRKIDLDNKGLTPASVQELGECLEKNTTLHSLVISRNLLDNGSVEVLMNALSKNHDSQLKHLDLSMNEITKYGGQAIAEFLSESKTIEELDVSDNPLGPGGSSLVRGLQHNTSLHSLKLSGTQQELENFNLDSTNDTSTQTSDGDLIMEAFASVLPTNTSLKLIWLDGVGVSNKGMANFGKAIGQSNVMELRMRKNNIEDEGVTEFARAIQQGTSRLSKLELGENAISVSGFQELLACPTIQFLGLFNNKINTFDSAAFVNCPSISTVDIGCNGISTADFGIICEALKGGFAASLKMLEIGGNVNNEDDDLEVWEKMAASVNEIRPDLDIAWKRLHAVDDRKE</sequence>
<accession>A0A8H7QAT6</accession>
<keyword evidence="3" id="KW-1185">Reference proteome</keyword>
<organism evidence="2 3">
    <name type="scientific">Umbelopsis vinacea</name>
    <dbReference type="NCBI Taxonomy" id="44442"/>
    <lineage>
        <taxon>Eukaryota</taxon>
        <taxon>Fungi</taxon>
        <taxon>Fungi incertae sedis</taxon>
        <taxon>Mucoromycota</taxon>
        <taxon>Mucoromycotina</taxon>
        <taxon>Umbelopsidomycetes</taxon>
        <taxon>Umbelopsidales</taxon>
        <taxon>Umbelopsidaceae</taxon>
        <taxon>Umbelopsis</taxon>
    </lineage>
</organism>
<dbReference type="SUPFAM" id="SSF52047">
    <property type="entry name" value="RNI-like"/>
    <property type="match status" value="2"/>
</dbReference>
<dbReference type="InterPro" id="IPR032675">
    <property type="entry name" value="LRR_dom_sf"/>
</dbReference>
<dbReference type="Proteomes" id="UP000612746">
    <property type="component" value="Unassembled WGS sequence"/>
</dbReference>
<name>A0A8H7QAT6_9FUNG</name>
<reference evidence="2" key="1">
    <citation type="submission" date="2020-12" db="EMBL/GenBank/DDBJ databases">
        <title>Metabolic potential, ecology and presence of endohyphal bacteria is reflected in genomic diversity of Mucoromycotina.</title>
        <authorList>
            <person name="Muszewska A."/>
            <person name="Okrasinska A."/>
            <person name="Steczkiewicz K."/>
            <person name="Drgas O."/>
            <person name="Orlowska M."/>
            <person name="Perlinska-Lenart U."/>
            <person name="Aleksandrzak-Piekarczyk T."/>
            <person name="Szatraj K."/>
            <person name="Zielenkiewicz U."/>
            <person name="Pilsyk S."/>
            <person name="Malc E."/>
            <person name="Mieczkowski P."/>
            <person name="Kruszewska J.S."/>
            <person name="Biernat P."/>
            <person name="Pawlowska J."/>
        </authorList>
    </citation>
    <scope>NUCLEOTIDE SEQUENCE</scope>
    <source>
        <strain evidence="2">WA0000051536</strain>
    </source>
</reference>
<dbReference type="InterPro" id="IPR001611">
    <property type="entry name" value="Leu-rich_rpt"/>
</dbReference>